<evidence type="ECO:0000313" key="1">
    <source>
        <dbReference type="EMBL" id="XBV24843.1"/>
    </source>
</evidence>
<dbReference type="InterPro" id="IPR025671">
    <property type="entry name" value="HXXEE"/>
</dbReference>
<gene>
    <name evidence="1" type="ORF">ABN611_00190</name>
</gene>
<name>A0AAU7TD68_9ACTN</name>
<proteinExistence type="predicted"/>
<sequence>MKTAGSGSAATKVAWGLLAAWIVHDLEELATMPAFSHSPDLPRPLAKVLPMSRTEAATAIGLTGAAMAAASAAGAATGGRSRFFQASLMGFGLHAGTHLAQSVALRRYTPGLVTTPLVVIPFSLWAWRRLKADGVPIAPSDRRLNLALAAVVPLSHAIARLPRLRRQSTQRNNGSRMAT</sequence>
<dbReference type="EMBL" id="CP158165">
    <property type="protein sequence ID" value="XBV24843.1"/>
    <property type="molecule type" value="Genomic_DNA"/>
</dbReference>
<accession>A0AAU7TD68</accession>
<reference evidence="1" key="1">
    <citation type="submission" date="2024-06" db="EMBL/GenBank/DDBJ databases">
        <title>Kribbella sp. strain HUAS MG21 genome sequences.</title>
        <authorList>
            <person name="Mo P."/>
        </authorList>
    </citation>
    <scope>NUCLEOTIDE SEQUENCE</scope>
    <source>
        <strain evidence="1">HUAS MG21</strain>
    </source>
</reference>
<protein>
    <submittedName>
        <fullName evidence="1">HXXEE domain-containing protein</fullName>
    </submittedName>
</protein>
<dbReference type="AlphaFoldDB" id="A0AAU7TD68"/>
<dbReference type="Pfam" id="PF13787">
    <property type="entry name" value="HXXEE"/>
    <property type="match status" value="1"/>
</dbReference>
<organism evidence="1">
    <name type="scientific">Kribbella sp. HUAS MG21</name>
    <dbReference type="NCBI Taxonomy" id="3160966"/>
    <lineage>
        <taxon>Bacteria</taxon>
        <taxon>Bacillati</taxon>
        <taxon>Actinomycetota</taxon>
        <taxon>Actinomycetes</taxon>
        <taxon>Propionibacteriales</taxon>
        <taxon>Kribbellaceae</taxon>
        <taxon>Kribbella</taxon>
    </lineage>
</organism>
<dbReference type="RefSeq" id="WP_350277660.1">
    <property type="nucleotide sequence ID" value="NZ_CP158165.1"/>
</dbReference>